<reference evidence="3 4" key="1">
    <citation type="submission" date="2022-06" db="EMBL/GenBank/DDBJ databases">
        <title>Rhizosaccharibacter gen. nov. sp. nov. KSS12, endophytic bacteria isolated from sugarcane.</title>
        <authorList>
            <person name="Pitiwittayakul N."/>
        </authorList>
    </citation>
    <scope>NUCLEOTIDE SEQUENCE [LARGE SCALE GENOMIC DNA]</scope>
    <source>
        <strain evidence="3 4">KSS12</strain>
    </source>
</reference>
<feature type="transmembrane region" description="Helical" evidence="2">
    <location>
        <begin position="29"/>
        <end position="49"/>
    </location>
</feature>
<keyword evidence="2" id="KW-1133">Transmembrane helix</keyword>
<evidence type="ECO:0000256" key="2">
    <source>
        <dbReference type="SAM" id="Phobius"/>
    </source>
</evidence>
<accession>A0ABT1VYA0</accession>
<sequence>MGASVAEDIFNEVDEDLRAERLRAQARRFAVVGIVLVVVAGIAVGGWQWHQHQRAEALLAAGAGYFAAQKDADVAPPAAAGPDAPLTPEQQRAVGAFGGLAANSPESVRSLSRLRLAALDWSNKQPARALATWDALSHDAAADPAFRQLADLLWVEHQPPGADGALLKTRLRDALSPSSPWHYLATEADAMIDLQTGHVEDARRKLQLLSQDPAVPEGLHARAAGVLETLPPVPAAPAASAKATSPGAAAVGTPATPAPVAPQTPAPKTPAPKSGG</sequence>
<keyword evidence="2" id="KW-0472">Membrane</keyword>
<proteinExistence type="predicted"/>
<keyword evidence="2" id="KW-0812">Transmembrane</keyword>
<keyword evidence="4" id="KW-1185">Reference proteome</keyword>
<evidence type="ECO:0000256" key="1">
    <source>
        <dbReference type="SAM" id="MobiDB-lite"/>
    </source>
</evidence>
<evidence type="ECO:0000313" key="4">
    <source>
        <dbReference type="Proteomes" id="UP001524547"/>
    </source>
</evidence>
<comment type="caution">
    <text evidence="3">The sequence shown here is derived from an EMBL/GenBank/DDBJ whole genome shotgun (WGS) entry which is preliminary data.</text>
</comment>
<gene>
    <name evidence="3" type="ORF">NFI88_10745</name>
</gene>
<name>A0ABT1VYA0_9PROT</name>
<feature type="compositionally biased region" description="Low complexity" evidence="1">
    <location>
        <begin position="236"/>
        <end position="255"/>
    </location>
</feature>
<feature type="compositionally biased region" description="Pro residues" evidence="1">
    <location>
        <begin position="256"/>
        <end position="270"/>
    </location>
</feature>
<organism evidence="3 4">
    <name type="scientific">Rhizosaccharibacter radicis</name>
    <dbReference type="NCBI Taxonomy" id="2782605"/>
    <lineage>
        <taxon>Bacteria</taxon>
        <taxon>Pseudomonadati</taxon>
        <taxon>Pseudomonadota</taxon>
        <taxon>Alphaproteobacteria</taxon>
        <taxon>Acetobacterales</taxon>
        <taxon>Acetobacteraceae</taxon>
        <taxon>Rhizosaccharibacter</taxon>
    </lineage>
</organism>
<dbReference type="EMBL" id="JAMZEJ010000006">
    <property type="protein sequence ID" value="MCQ8241316.1"/>
    <property type="molecule type" value="Genomic_DNA"/>
</dbReference>
<dbReference type="Proteomes" id="UP001524547">
    <property type="component" value="Unassembled WGS sequence"/>
</dbReference>
<dbReference type="RefSeq" id="WP_422920059.1">
    <property type="nucleotide sequence ID" value="NZ_JAMZEJ010000006.1"/>
</dbReference>
<evidence type="ECO:0008006" key="5">
    <source>
        <dbReference type="Google" id="ProtNLM"/>
    </source>
</evidence>
<feature type="region of interest" description="Disordered" evidence="1">
    <location>
        <begin position="235"/>
        <end position="276"/>
    </location>
</feature>
<protein>
    <recommendedName>
        <fullName evidence="5">Tetratricopeptide repeat-like domain-containing protein</fullName>
    </recommendedName>
</protein>
<evidence type="ECO:0000313" key="3">
    <source>
        <dbReference type="EMBL" id="MCQ8241316.1"/>
    </source>
</evidence>